<gene>
    <name evidence="13" type="ORF">EZS28_039399</name>
</gene>
<dbReference type="InterPro" id="IPR011009">
    <property type="entry name" value="Kinase-like_dom_sf"/>
</dbReference>
<name>A0A5J4U411_9EUKA</name>
<comment type="catalytic activity">
    <reaction evidence="7">
        <text>L-threonyl-[protein] + ATP = O-phospho-L-threonyl-[protein] + ADP + H(+)</text>
        <dbReference type="Rhea" id="RHEA:46608"/>
        <dbReference type="Rhea" id="RHEA-COMP:11060"/>
        <dbReference type="Rhea" id="RHEA-COMP:11605"/>
        <dbReference type="ChEBI" id="CHEBI:15378"/>
        <dbReference type="ChEBI" id="CHEBI:30013"/>
        <dbReference type="ChEBI" id="CHEBI:30616"/>
        <dbReference type="ChEBI" id="CHEBI:61977"/>
        <dbReference type="ChEBI" id="CHEBI:456216"/>
        <dbReference type="EC" id="2.7.11.1"/>
    </reaction>
</comment>
<accession>A0A5J4U411</accession>
<organism evidence="13 14">
    <name type="scientific">Streblomastix strix</name>
    <dbReference type="NCBI Taxonomy" id="222440"/>
    <lineage>
        <taxon>Eukaryota</taxon>
        <taxon>Metamonada</taxon>
        <taxon>Preaxostyla</taxon>
        <taxon>Oxymonadida</taxon>
        <taxon>Streblomastigidae</taxon>
        <taxon>Streblomastix</taxon>
    </lineage>
</organism>
<feature type="compositionally biased region" description="Acidic residues" evidence="11">
    <location>
        <begin position="178"/>
        <end position="188"/>
    </location>
</feature>
<dbReference type="InterPro" id="IPR051131">
    <property type="entry name" value="NEK_Ser/Thr_kinase_NIMA"/>
</dbReference>
<evidence type="ECO:0000256" key="9">
    <source>
        <dbReference type="PROSITE-ProRule" id="PRU10141"/>
    </source>
</evidence>
<dbReference type="InterPro" id="IPR000719">
    <property type="entry name" value="Prot_kinase_dom"/>
</dbReference>
<evidence type="ECO:0000256" key="8">
    <source>
        <dbReference type="ARBA" id="ARBA00048679"/>
    </source>
</evidence>
<evidence type="ECO:0000256" key="11">
    <source>
        <dbReference type="SAM" id="MobiDB-lite"/>
    </source>
</evidence>
<feature type="domain" description="Protein kinase" evidence="12">
    <location>
        <begin position="7"/>
        <end position="196"/>
    </location>
</feature>
<dbReference type="PROSITE" id="PS00108">
    <property type="entry name" value="PROTEIN_KINASE_ST"/>
    <property type="match status" value="1"/>
</dbReference>
<evidence type="ECO:0000256" key="4">
    <source>
        <dbReference type="ARBA" id="ARBA00022741"/>
    </source>
</evidence>
<keyword evidence="5 13" id="KW-0418">Kinase</keyword>
<comment type="caution">
    <text evidence="13">The sequence shown here is derived from an EMBL/GenBank/DDBJ whole genome shotgun (WGS) entry which is preliminary data.</text>
</comment>
<dbReference type="PANTHER" id="PTHR44899">
    <property type="entry name" value="CAMK FAMILY PROTEIN KINASE"/>
    <property type="match status" value="1"/>
</dbReference>
<proteinExistence type="inferred from homology"/>
<keyword evidence="4 9" id="KW-0547">Nucleotide-binding</keyword>
<evidence type="ECO:0000256" key="10">
    <source>
        <dbReference type="RuleBase" id="RU000304"/>
    </source>
</evidence>
<evidence type="ECO:0000256" key="6">
    <source>
        <dbReference type="ARBA" id="ARBA00022840"/>
    </source>
</evidence>
<dbReference type="Pfam" id="PF00069">
    <property type="entry name" value="Pkinase"/>
    <property type="match status" value="1"/>
</dbReference>
<sequence>MTRKSDFNVIRALGRGSFGVTFLINEVSSGKELVCKRMTLVDENDRRMALDEAEMLRSNQNEFLVQFIGSFEEKDEFFLLMEYCDKGDLRKYMIQLKEWGAFVSEDKLWDLFAQMSEALHSLHSKNIIHRDLKPENVFLTKKMQVKLGDLEMARIEASSTGQQTKIGGTTEYQPPELLSEDEEEDSDDLTNINERS</sequence>
<evidence type="ECO:0000256" key="3">
    <source>
        <dbReference type="ARBA" id="ARBA00022679"/>
    </source>
</evidence>
<evidence type="ECO:0000313" key="14">
    <source>
        <dbReference type="Proteomes" id="UP000324800"/>
    </source>
</evidence>
<dbReference type="SUPFAM" id="SSF56112">
    <property type="entry name" value="Protein kinase-like (PK-like)"/>
    <property type="match status" value="1"/>
</dbReference>
<reference evidence="13 14" key="1">
    <citation type="submission" date="2019-03" db="EMBL/GenBank/DDBJ databases">
        <title>Single cell metagenomics reveals metabolic interactions within the superorganism composed of flagellate Streblomastix strix and complex community of Bacteroidetes bacteria on its surface.</title>
        <authorList>
            <person name="Treitli S.C."/>
            <person name="Kolisko M."/>
            <person name="Husnik F."/>
            <person name="Keeling P."/>
            <person name="Hampl V."/>
        </authorList>
    </citation>
    <scope>NUCLEOTIDE SEQUENCE [LARGE SCALE GENOMIC DNA]</scope>
    <source>
        <strain evidence="13">ST1C</strain>
    </source>
</reference>
<keyword evidence="3" id="KW-0808">Transferase</keyword>
<feature type="binding site" evidence="9">
    <location>
        <position position="36"/>
    </location>
    <ligand>
        <name>ATP</name>
        <dbReference type="ChEBI" id="CHEBI:30616"/>
    </ligand>
</feature>
<dbReference type="PROSITE" id="PS00107">
    <property type="entry name" value="PROTEIN_KINASE_ATP"/>
    <property type="match status" value="1"/>
</dbReference>
<evidence type="ECO:0000256" key="7">
    <source>
        <dbReference type="ARBA" id="ARBA00047899"/>
    </source>
</evidence>
<comment type="catalytic activity">
    <reaction evidence="8">
        <text>L-seryl-[protein] + ATP = O-phospho-L-seryl-[protein] + ADP + H(+)</text>
        <dbReference type="Rhea" id="RHEA:17989"/>
        <dbReference type="Rhea" id="RHEA-COMP:9863"/>
        <dbReference type="Rhea" id="RHEA-COMP:11604"/>
        <dbReference type="ChEBI" id="CHEBI:15378"/>
        <dbReference type="ChEBI" id="CHEBI:29999"/>
        <dbReference type="ChEBI" id="CHEBI:30616"/>
        <dbReference type="ChEBI" id="CHEBI:83421"/>
        <dbReference type="ChEBI" id="CHEBI:456216"/>
        <dbReference type="EC" id="2.7.11.1"/>
    </reaction>
</comment>
<dbReference type="GO" id="GO:0004674">
    <property type="term" value="F:protein serine/threonine kinase activity"/>
    <property type="evidence" value="ECO:0007669"/>
    <property type="project" value="UniProtKB-KW"/>
</dbReference>
<evidence type="ECO:0000256" key="1">
    <source>
        <dbReference type="ARBA" id="ARBA00012513"/>
    </source>
</evidence>
<dbReference type="EC" id="2.7.11.1" evidence="1"/>
<keyword evidence="6 9" id="KW-0067">ATP-binding</keyword>
<dbReference type="Proteomes" id="UP000324800">
    <property type="component" value="Unassembled WGS sequence"/>
</dbReference>
<dbReference type="PROSITE" id="PS50011">
    <property type="entry name" value="PROTEIN_KINASE_DOM"/>
    <property type="match status" value="1"/>
</dbReference>
<dbReference type="AlphaFoldDB" id="A0A5J4U411"/>
<dbReference type="SMART" id="SM00220">
    <property type="entry name" value="S_TKc"/>
    <property type="match status" value="1"/>
</dbReference>
<dbReference type="OrthoDB" id="354826at2759"/>
<evidence type="ECO:0000256" key="2">
    <source>
        <dbReference type="ARBA" id="ARBA00022527"/>
    </source>
</evidence>
<feature type="region of interest" description="Disordered" evidence="11">
    <location>
        <begin position="158"/>
        <end position="196"/>
    </location>
</feature>
<dbReference type="InterPro" id="IPR008271">
    <property type="entry name" value="Ser/Thr_kinase_AS"/>
</dbReference>
<dbReference type="InterPro" id="IPR017441">
    <property type="entry name" value="Protein_kinase_ATP_BS"/>
</dbReference>
<evidence type="ECO:0000259" key="12">
    <source>
        <dbReference type="PROSITE" id="PS50011"/>
    </source>
</evidence>
<evidence type="ECO:0000313" key="13">
    <source>
        <dbReference type="EMBL" id="KAA6365074.1"/>
    </source>
</evidence>
<protein>
    <recommendedName>
        <fullName evidence="1">non-specific serine/threonine protein kinase</fullName>
        <ecNumber evidence="1">2.7.11.1</ecNumber>
    </recommendedName>
</protein>
<keyword evidence="2 10" id="KW-0723">Serine/threonine-protein kinase</keyword>
<comment type="similarity">
    <text evidence="10">Belongs to the protein kinase superfamily.</text>
</comment>
<evidence type="ECO:0000256" key="5">
    <source>
        <dbReference type="ARBA" id="ARBA00022777"/>
    </source>
</evidence>
<dbReference type="GO" id="GO:0005524">
    <property type="term" value="F:ATP binding"/>
    <property type="evidence" value="ECO:0007669"/>
    <property type="project" value="UniProtKB-UniRule"/>
</dbReference>
<feature type="compositionally biased region" description="Polar residues" evidence="11">
    <location>
        <begin position="158"/>
        <end position="172"/>
    </location>
</feature>
<dbReference type="Gene3D" id="1.10.510.10">
    <property type="entry name" value="Transferase(Phosphotransferase) domain 1"/>
    <property type="match status" value="1"/>
</dbReference>
<dbReference type="EMBL" id="SNRW01020881">
    <property type="protein sequence ID" value="KAA6365074.1"/>
    <property type="molecule type" value="Genomic_DNA"/>
</dbReference>
<dbReference type="PANTHER" id="PTHR44899:SF3">
    <property type="entry name" value="SERINE_THREONINE-PROTEIN KINASE NEK1"/>
    <property type="match status" value="1"/>
</dbReference>